<gene>
    <name evidence="3" type="ORF">ACFQDO_17030</name>
</gene>
<dbReference type="EMBL" id="JBHSRD010000008">
    <property type="protein sequence ID" value="MFC6008840.1"/>
    <property type="molecule type" value="Genomic_DNA"/>
</dbReference>
<reference evidence="4" key="1">
    <citation type="journal article" date="2019" name="Int. J. Syst. Evol. Microbiol.">
        <title>The Global Catalogue of Microorganisms (GCM) 10K type strain sequencing project: providing services to taxonomists for standard genome sequencing and annotation.</title>
        <authorList>
            <consortium name="The Broad Institute Genomics Platform"/>
            <consortium name="The Broad Institute Genome Sequencing Center for Infectious Disease"/>
            <person name="Wu L."/>
            <person name="Ma J."/>
        </authorList>
    </citation>
    <scope>NUCLEOTIDE SEQUENCE [LARGE SCALE GENOMIC DNA]</scope>
    <source>
        <strain evidence="4">KACC 14249</strain>
    </source>
</reference>
<feature type="region of interest" description="Disordered" evidence="1">
    <location>
        <begin position="168"/>
        <end position="187"/>
    </location>
</feature>
<sequence>MFDTRSVVGRSGLRAAVVAVALGLAVSACTPAKAGAAAIVGDRRITSQQVNDSSQGIREGNPQLAQGDGLERTVLYYLVISPWVLSAAQATGNGVSNQEAAKLLPKTTTPDPGSILVLRTFTALQKMQQAGASEALAQVQKDIGAADPKLSPRYGTFDVQQMSIVDAPPNWVVPKSEPTESTNPGQP</sequence>
<dbReference type="RefSeq" id="WP_345717379.1">
    <property type="nucleotide sequence ID" value="NZ_BAABFP010000007.1"/>
</dbReference>
<evidence type="ECO:0000256" key="2">
    <source>
        <dbReference type="SAM" id="SignalP"/>
    </source>
</evidence>
<dbReference type="Proteomes" id="UP001596189">
    <property type="component" value="Unassembled WGS sequence"/>
</dbReference>
<keyword evidence="2" id="KW-0732">Signal</keyword>
<feature type="chain" id="PRO_5046399913" description="Lipoprotein" evidence="2">
    <location>
        <begin position="35"/>
        <end position="187"/>
    </location>
</feature>
<keyword evidence="4" id="KW-1185">Reference proteome</keyword>
<accession>A0ABW1JI75</accession>
<evidence type="ECO:0000313" key="4">
    <source>
        <dbReference type="Proteomes" id="UP001596189"/>
    </source>
</evidence>
<organism evidence="3 4">
    <name type="scientific">Angustibacter luteus</name>
    <dbReference type="NCBI Taxonomy" id="658456"/>
    <lineage>
        <taxon>Bacteria</taxon>
        <taxon>Bacillati</taxon>
        <taxon>Actinomycetota</taxon>
        <taxon>Actinomycetes</taxon>
        <taxon>Kineosporiales</taxon>
        <taxon>Kineosporiaceae</taxon>
    </lineage>
</organism>
<evidence type="ECO:0000313" key="3">
    <source>
        <dbReference type="EMBL" id="MFC6008840.1"/>
    </source>
</evidence>
<evidence type="ECO:0008006" key="5">
    <source>
        <dbReference type="Google" id="ProtNLM"/>
    </source>
</evidence>
<dbReference type="PROSITE" id="PS51257">
    <property type="entry name" value="PROKAR_LIPOPROTEIN"/>
    <property type="match status" value="1"/>
</dbReference>
<name>A0ABW1JI75_9ACTN</name>
<evidence type="ECO:0000256" key="1">
    <source>
        <dbReference type="SAM" id="MobiDB-lite"/>
    </source>
</evidence>
<protein>
    <recommendedName>
        <fullName evidence="5">Lipoprotein</fullName>
    </recommendedName>
</protein>
<comment type="caution">
    <text evidence="3">The sequence shown here is derived from an EMBL/GenBank/DDBJ whole genome shotgun (WGS) entry which is preliminary data.</text>
</comment>
<feature type="signal peptide" evidence="2">
    <location>
        <begin position="1"/>
        <end position="34"/>
    </location>
</feature>
<proteinExistence type="predicted"/>